<organism evidence="1 2">
    <name type="scientific">Favolaschia claudopus</name>
    <dbReference type="NCBI Taxonomy" id="2862362"/>
    <lineage>
        <taxon>Eukaryota</taxon>
        <taxon>Fungi</taxon>
        <taxon>Dikarya</taxon>
        <taxon>Basidiomycota</taxon>
        <taxon>Agaricomycotina</taxon>
        <taxon>Agaricomycetes</taxon>
        <taxon>Agaricomycetidae</taxon>
        <taxon>Agaricales</taxon>
        <taxon>Marasmiineae</taxon>
        <taxon>Mycenaceae</taxon>
        <taxon>Favolaschia</taxon>
    </lineage>
</organism>
<name>A0AAW0A5Z3_9AGAR</name>
<dbReference type="EMBL" id="JAWWNJ010000083">
    <property type="protein sequence ID" value="KAK7001271.1"/>
    <property type="molecule type" value="Genomic_DNA"/>
</dbReference>
<keyword evidence="2" id="KW-1185">Reference proteome</keyword>
<evidence type="ECO:0000313" key="1">
    <source>
        <dbReference type="EMBL" id="KAK7001271.1"/>
    </source>
</evidence>
<dbReference type="Proteomes" id="UP001362999">
    <property type="component" value="Unassembled WGS sequence"/>
</dbReference>
<comment type="caution">
    <text evidence="1">The sequence shown here is derived from an EMBL/GenBank/DDBJ whole genome shotgun (WGS) entry which is preliminary data.</text>
</comment>
<reference evidence="1 2" key="1">
    <citation type="journal article" date="2024" name="J Genomics">
        <title>Draft genome sequencing and assembly of Favolaschia claudopus CIRM-BRFM 2984 isolated from oak limbs.</title>
        <authorList>
            <person name="Navarro D."/>
            <person name="Drula E."/>
            <person name="Chaduli D."/>
            <person name="Cazenave R."/>
            <person name="Ahrendt S."/>
            <person name="Wang J."/>
            <person name="Lipzen A."/>
            <person name="Daum C."/>
            <person name="Barry K."/>
            <person name="Grigoriev I.V."/>
            <person name="Favel A."/>
            <person name="Rosso M.N."/>
            <person name="Martin F."/>
        </authorList>
    </citation>
    <scope>NUCLEOTIDE SEQUENCE [LARGE SCALE GENOMIC DNA]</scope>
    <source>
        <strain evidence="1 2">CIRM-BRFM 2984</strain>
    </source>
</reference>
<protein>
    <submittedName>
        <fullName evidence="1">Uncharacterized protein</fullName>
    </submittedName>
</protein>
<proteinExistence type="predicted"/>
<sequence>MQRDSPPSASTLDLVSPRQPLVSSTISFPINTNLPPSALIVLGAENSSPLLFSPSPSYGQLRRAPANFPTLSPGASATSPAPANLSRLRYPPAHRFDFEHAPHDAFLAPHHHFIRAADEGRPADATAAGAAGTDIYAPTEKYISPSLLLVAPYPSPTHLIWLWIIKFSSIRFRVRVSEARFLVHLNLQRSLVLPQFVAFETIAALTPPPVTRGTPCHECSGVASEQSRLLFLGYRCAFRDCTVPRFATLITFPFDLYSADVQRHSFALQNRHSFEMLLLFTVSQSRSRARVVKMGTDTPRYRCKRGEIPSDWEEIPKRFEYPLVTWSSRVGRAHKAPRTEDSRSLQ</sequence>
<accession>A0AAW0A5Z3</accession>
<gene>
    <name evidence="1" type="ORF">R3P38DRAFT_3368185</name>
</gene>
<dbReference type="AlphaFoldDB" id="A0AAW0A5Z3"/>
<evidence type="ECO:0000313" key="2">
    <source>
        <dbReference type="Proteomes" id="UP001362999"/>
    </source>
</evidence>